<evidence type="ECO:0000313" key="1">
    <source>
        <dbReference type="EMBL" id="CAB5194765.1"/>
    </source>
</evidence>
<name>A0A6J7WIF7_9CAUD</name>
<organism evidence="1">
    <name type="scientific">uncultured Caudovirales phage</name>
    <dbReference type="NCBI Taxonomy" id="2100421"/>
    <lineage>
        <taxon>Viruses</taxon>
        <taxon>Duplodnaviria</taxon>
        <taxon>Heunggongvirae</taxon>
        <taxon>Uroviricota</taxon>
        <taxon>Caudoviricetes</taxon>
        <taxon>Peduoviridae</taxon>
        <taxon>Maltschvirus</taxon>
        <taxon>Maltschvirus maltsch</taxon>
    </lineage>
</organism>
<gene>
    <name evidence="1" type="ORF">UFOVP167_25</name>
</gene>
<sequence length="116" mass="12575">MYNYDWNPYAIDPSQYVSQALQPMQGGQPEMAQAKPEQKYFGPAHEALSNYFNQALMQQIGVPGLLGAMQNNPALAQQVGGLLGGSYTPTAPAPYHIDWNAATEAAKAMPQGFVKD</sequence>
<dbReference type="EMBL" id="LR798222">
    <property type="protein sequence ID" value="CAB5194765.1"/>
    <property type="molecule type" value="Genomic_DNA"/>
</dbReference>
<accession>A0A6J7WIF7</accession>
<reference evidence="1" key="1">
    <citation type="submission" date="2020-05" db="EMBL/GenBank/DDBJ databases">
        <authorList>
            <person name="Chiriac C."/>
            <person name="Salcher M."/>
            <person name="Ghai R."/>
            <person name="Kavagutti S V."/>
        </authorList>
    </citation>
    <scope>NUCLEOTIDE SEQUENCE</scope>
</reference>
<proteinExistence type="predicted"/>
<protein>
    <submittedName>
        <fullName evidence="1">Uncharacterized protein</fullName>
    </submittedName>
</protein>